<comment type="caution">
    <text evidence="1">The sequence shown here is derived from an EMBL/GenBank/DDBJ whole genome shotgun (WGS) entry which is preliminary data.</text>
</comment>
<dbReference type="AlphaFoldDB" id="A0A8X6SW35"/>
<proteinExistence type="predicted"/>
<dbReference type="EMBL" id="BMAU01021349">
    <property type="protein sequence ID" value="GFY18465.1"/>
    <property type="molecule type" value="Genomic_DNA"/>
</dbReference>
<name>A0A8X6SW35_TRICX</name>
<organism evidence="1 2">
    <name type="scientific">Trichonephila clavipes</name>
    <name type="common">Golden silk orbweaver</name>
    <name type="synonym">Nephila clavipes</name>
    <dbReference type="NCBI Taxonomy" id="2585209"/>
    <lineage>
        <taxon>Eukaryota</taxon>
        <taxon>Metazoa</taxon>
        <taxon>Ecdysozoa</taxon>
        <taxon>Arthropoda</taxon>
        <taxon>Chelicerata</taxon>
        <taxon>Arachnida</taxon>
        <taxon>Araneae</taxon>
        <taxon>Araneomorphae</taxon>
        <taxon>Entelegynae</taxon>
        <taxon>Araneoidea</taxon>
        <taxon>Nephilidae</taxon>
        <taxon>Trichonephila</taxon>
    </lineage>
</organism>
<accession>A0A8X6SW35</accession>
<reference evidence="1" key="1">
    <citation type="submission" date="2020-08" db="EMBL/GenBank/DDBJ databases">
        <title>Multicomponent nature underlies the extraordinary mechanical properties of spider dragline silk.</title>
        <authorList>
            <person name="Kono N."/>
            <person name="Nakamura H."/>
            <person name="Mori M."/>
            <person name="Yoshida Y."/>
            <person name="Ohtoshi R."/>
            <person name="Malay A.D."/>
            <person name="Moran D.A.P."/>
            <person name="Tomita M."/>
            <person name="Numata K."/>
            <person name="Arakawa K."/>
        </authorList>
    </citation>
    <scope>NUCLEOTIDE SEQUENCE</scope>
</reference>
<dbReference type="Proteomes" id="UP000887159">
    <property type="component" value="Unassembled WGS sequence"/>
</dbReference>
<gene>
    <name evidence="1" type="ORF">TNCV_2396931</name>
</gene>
<evidence type="ECO:0000313" key="2">
    <source>
        <dbReference type="Proteomes" id="UP000887159"/>
    </source>
</evidence>
<keyword evidence="2" id="KW-1185">Reference proteome</keyword>
<protein>
    <submittedName>
        <fullName evidence="1">Uncharacterized protein</fullName>
    </submittedName>
</protein>
<evidence type="ECO:0000313" key="1">
    <source>
        <dbReference type="EMBL" id="GFY18465.1"/>
    </source>
</evidence>
<sequence>MAFVESTIGHDHTLGSRAALMMHSPAVNEADYEVLNINSLLHHGIFLLRKRSLEKQVICNSSIKSTPNICMRIRSEDPAGNSILKIPFVLRYFLTCLTL</sequence>